<evidence type="ECO:0008006" key="3">
    <source>
        <dbReference type="Google" id="ProtNLM"/>
    </source>
</evidence>
<dbReference type="RefSeq" id="WP_166525112.1">
    <property type="nucleotide sequence ID" value="NZ_VWXL01000053.1"/>
</dbReference>
<evidence type="ECO:0000313" key="2">
    <source>
        <dbReference type="Proteomes" id="UP000469440"/>
    </source>
</evidence>
<dbReference type="EMBL" id="VWXL01000053">
    <property type="protein sequence ID" value="MVB11354.1"/>
    <property type="molecule type" value="Genomic_DNA"/>
</dbReference>
<dbReference type="Proteomes" id="UP000469440">
    <property type="component" value="Unassembled WGS sequence"/>
</dbReference>
<sequence>MAKTGRLSDDPKTLSTRVRLSRGDIEKLDYCHQVLGLTKAAIIRQGIGEMYQKALKQK</sequence>
<proteinExistence type="predicted"/>
<dbReference type="AlphaFoldDB" id="A0A6N8HZQ0"/>
<protein>
    <recommendedName>
        <fullName evidence="3">CopG family transcriptional regulator</fullName>
    </recommendedName>
</protein>
<organism evidence="1 2">
    <name type="scientific">Caproicibacter fermentans</name>
    <dbReference type="NCBI Taxonomy" id="2576756"/>
    <lineage>
        <taxon>Bacteria</taxon>
        <taxon>Bacillati</taxon>
        <taxon>Bacillota</taxon>
        <taxon>Clostridia</taxon>
        <taxon>Eubacteriales</taxon>
        <taxon>Acutalibacteraceae</taxon>
        <taxon>Caproicibacter</taxon>
    </lineage>
</organism>
<keyword evidence="2" id="KW-1185">Reference proteome</keyword>
<name>A0A6N8HZQ0_9FIRM</name>
<evidence type="ECO:0000313" key="1">
    <source>
        <dbReference type="EMBL" id="MVB11354.1"/>
    </source>
</evidence>
<accession>A0A6N8HZQ0</accession>
<comment type="caution">
    <text evidence="1">The sequence shown here is derived from an EMBL/GenBank/DDBJ whole genome shotgun (WGS) entry which is preliminary data.</text>
</comment>
<reference evidence="1 2" key="1">
    <citation type="submission" date="2019-09" db="EMBL/GenBank/DDBJ databases">
        <title>Genome sequence of Clostridium sp. EA1.</title>
        <authorList>
            <person name="Poehlein A."/>
            <person name="Bengelsdorf F.R."/>
            <person name="Daniel R."/>
        </authorList>
    </citation>
    <scope>NUCLEOTIDE SEQUENCE [LARGE SCALE GENOMIC DNA]</scope>
    <source>
        <strain evidence="1 2">EA1</strain>
    </source>
</reference>
<gene>
    <name evidence="1" type="ORF">CAFE_20680</name>
</gene>